<dbReference type="PROSITE" id="PS00104">
    <property type="entry name" value="EPSP_SYNTHASE_1"/>
    <property type="match status" value="1"/>
</dbReference>
<feature type="binding site" evidence="19">
    <location>
        <begin position="101"/>
        <end position="104"/>
    </location>
    <ligand>
        <name>NAD(+)</name>
        <dbReference type="ChEBI" id="CHEBI:57540"/>
    </ligand>
</feature>
<dbReference type="Pfam" id="PF01487">
    <property type="entry name" value="DHquinase_I"/>
    <property type="match status" value="1"/>
</dbReference>
<dbReference type="PROSITE" id="PS00885">
    <property type="entry name" value="EPSP_SYNTHASE_2"/>
    <property type="match status" value="1"/>
</dbReference>
<dbReference type="PRINTS" id="PR01100">
    <property type="entry name" value="SHIKIMTKNASE"/>
</dbReference>
<dbReference type="NCBIfam" id="TIGR01357">
    <property type="entry name" value="aroB"/>
    <property type="match status" value="1"/>
</dbReference>
<dbReference type="GO" id="GO:0004764">
    <property type="term" value="F:shikimate 3-dehydrogenase (NADP+) activity"/>
    <property type="evidence" value="ECO:0007669"/>
    <property type="project" value="UniProtKB-UniRule"/>
</dbReference>
<dbReference type="Gene3D" id="3.40.50.10860">
    <property type="entry name" value="Leucine Dehydrogenase, chain A, domain 1"/>
    <property type="match status" value="1"/>
</dbReference>
<evidence type="ECO:0000256" key="15">
    <source>
        <dbReference type="ARBA" id="ARBA00023239"/>
    </source>
</evidence>
<dbReference type="InterPro" id="IPR006264">
    <property type="entry name" value="EPSP_synthase"/>
</dbReference>
<comment type="subunit">
    <text evidence="19 20">Homodimer.</text>
</comment>
<comment type="caution">
    <text evidence="26">The sequence shown here is derived from an EMBL/GenBank/DDBJ whole genome shotgun (WGS) entry which is preliminary data.</text>
</comment>
<feature type="binding site" evidence="19">
    <location>
        <begin position="197"/>
        <end position="200"/>
    </location>
    <ligand>
        <name>NAD(+)</name>
        <dbReference type="ChEBI" id="CHEBI:57540"/>
    </ligand>
</feature>
<dbReference type="Gene3D" id="3.40.50.1970">
    <property type="match status" value="1"/>
</dbReference>
<evidence type="ECO:0000256" key="9">
    <source>
        <dbReference type="ARBA" id="ARBA00022777"/>
    </source>
</evidence>
<feature type="binding site" evidence="19">
    <location>
        <position position="180"/>
    </location>
    <ligand>
        <name>7-phospho-2-dehydro-3-deoxy-D-arabino-heptonate</name>
        <dbReference type="ChEBI" id="CHEBI:58394"/>
    </ligand>
</feature>
<feature type="active site" description="For EPSP synthase activity" evidence="19">
    <location>
        <position position="869"/>
    </location>
</feature>
<keyword evidence="27" id="KW-1185">Reference proteome</keyword>
<name>A0A9W8DWA1_9FUNG</name>
<dbReference type="InterPro" id="IPR010110">
    <property type="entry name" value="Shikimate_DH_AroM-type"/>
</dbReference>
<comment type="similarity">
    <text evidence="19">In the N-terminal section; belongs to the sugar phosphate cyclases superfamily. Dehydroquinate synthase family.</text>
</comment>
<dbReference type="GO" id="GO:0003855">
    <property type="term" value="F:3-dehydroquinate dehydratase activity"/>
    <property type="evidence" value="ECO:0007669"/>
    <property type="project" value="UniProtKB-UniRule"/>
</dbReference>
<feature type="binding site" evidence="19">
    <location>
        <position position="318"/>
    </location>
    <ligand>
        <name>Zn(2+)</name>
        <dbReference type="ChEBI" id="CHEBI:29105"/>
        <note>catalytic</note>
    </ligand>
</feature>
<dbReference type="EC" id="4.2.1.10" evidence="19"/>
<dbReference type="InterPro" id="IPR023000">
    <property type="entry name" value="Shikimate_kinase_CS"/>
</dbReference>
<keyword evidence="9 19" id="KW-0418">Kinase</keyword>
<comment type="similarity">
    <text evidence="3">Belongs to the EPSP synthase family.</text>
</comment>
<dbReference type="InterPro" id="IPR013785">
    <property type="entry name" value="Aldolase_TIM"/>
</dbReference>
<evidence type="ECO:0000313" key="26">
    <source>
        <dbReference type="EMBL" id="KAJ1928761.1"/>
    </source>
</evidence>
<reference evidence="26" key="1">
    <citation type="submission" date="2022-07" db="EMBL/GenBank/DDBJ databases">
        <title>Phylogenomic reconstructions and comparative analyses of Kickxellomycotina fungi.</title>
        <authorList>
            <person name="Reynolds N.K."/>
            <person name="Stajich J.E."/>
            <person name="Barry K."/>
            <person name="Grigoriev I.V."/>
            <person name="Crous P."/>
            <person name="Smith M.E."/>
        </authorList>
    </citation>
    <scope>NUCLEOTIDE SEQUENCE</scope>
    <source>
        <strain evidence="26">RSA 861</strain>
    </source>
</reference>
<dbReference type="EC" id="2.5.1.19" evidence="19"/>
<gene>
    <name evidence="26" type="primary">ARO1_2</name>
    <name evidence="26" type="ORF">IWQ60_001761</name>
</gene>
<dbReference type="GO" id="GO:0009423">
    <property type="term" value="P:chorismate biosynthetic process"/>
    <property type="evidence" value="ECO:0007669"/>
    <property type="project" value="UniProtKB-UniRule"/>
</dbReference>
<dbReference type="InterPro" id="IPR036968">
    <property type="entry name" value="Enolpyruvate_Tfrase_sf"/>
</dbReference>
<comment type="pathway">
    <text evidence="19 20">Metabolic intermediate biosynthesis; chorismate biosynthesis; chorismate from D-erythrose 4-phosphate and phosphoenolpyruvate: step 2/7.</text>
</comment>
<dbReference type="EMBL" id="JANBPT010000060">
    <property type="protein sequence ID" value="KAJ1928761.1"/>
    <property type="molecule type" value="Genomic_DNA"/>
</dbReference>
<evidence type="ECO:0000256" key="1">
    <source>
        <dbReference type="ARBA" id="ARBA00004811"/>
    </source>
</evidence>
<comment type="function">
    <text evidence="19 20">The AROM polypeptide catalyzes 5 consecutive enzymatic reactions in prechorismate polyaromatic amino acid biosynthesis.</text>
</comment>
<proteinExistence type="inferred from homology"/>
<feature type="active site" description="Schiff-base intermediate with substrate; for 3-dehydroquinate dehydratase activity" evidence="19">
    <location>
        <position position="1293"/>
    </location>
</feature>
<dbReference type="InterPro" id="IPR036291">
    <property type="entry name" value="NAD(P)-bd_dom_sf"/>
</dbReference>
<dbReference type="InterPro" id="IPR031322">
    <property type="entry name" value="Shikimate/glucono_kinase"/>
</dbReference>
<keyword evidence="14 19" id="KW-0057">Aromatic amino acid biosynthesis</keyword>
<dbReference type="Pfam" id="PF24621">
    <property type="entry name" value="DHQS_C"/>
    <property type="match status" value="1"/>
</dbReference>
<evidence type="ECO:0000259" key="22">
    <source>
        <dbReference type="Pfam" id="PF01761"/>
    </source>
</evidence>
<dbReference type="InterPro" id="IPR013792">
    <property type="entry name" value="RNA3'P_cycl/enolpyr_Trfase_a/b"/>
</dbReference>
<feature type="binding site" evidence="19">
    <location>
        <position position="179"/>
    </location>
    <ligand>
        <name>NAD(+)</name>
        <dbReference type="ChEBI" id="CHEBI:57540"/>
    </ligand>
</feature>
<evidence type="ECO:0000259" key="24">
    <source>
        <dbReference type="Pfam" id="PF18317"/>
    </source>
</evidence>
<dbReference type="Pfam" id="PF00275">
    <property type="entry name" value="EPSP_synthase"/>
    <property type="match status" value="1"/>
</dbReference>
<comment type="catalytic activity">
    <reaction evidence="18 19 20">
        <text>shikimate + ATP = 3-phosphoshikimate + ADP + H(+)</text>
        <dbReference type="Rhea" id="RHEA:13121"/>
        <dbReference type="ChEBI" id="CHEBI:15378"/>
        <dbReference type="ChEBI" id="CHEBI:30616"/>
        <dbReference type="ChEBI" id="CHEBI:36208"/>
        <dbReference type="ChEBI" id="CHEBI:145989"/>
        <dbReference type="ChEBI" id="CHEBI:456216"/>
        <dbReference type="EC" id="2.7.1.71"/>
    </reaction>
</comment>
<keyword evidence="8 19" id="KW-0547">Nucleotide-binding</keyword>
<evidence type="ECO:0000256" key="2">
    <source>
        <dbReference type="ARBA" id="ARBA00004842"/>
    </source>
</evidence>
<dbReference type="HAMAP" id="MF_03143">
    <property type="entry name" value="Pentafunct_AroM"/>
    <property type="match status" value="1"/>
</dbReference>
<feature type="binding site" evidence="19">
    <location>
        <position position="318"/>
    </location>
    <ligand>
        <name>7-phospho-2-dehydro-3-deoxy-D-arabino-heptonate</name>
        <dbReference type="ChEBI" id="CHEBI:58394"/>
    </ligand>
</feature>
<evidence type="ECO:0000259" key="21">
    <source>
        <dbReference type="Pfam" id="PF00275"/>
    </source>
</evidence>
<dbReference type="GO" id="GO:0008652">
    <property type="term" value="P:amino acid biosynthetic process"/>
    <property type="evidence" value="ECO:0007669"/>
    <property type="project" value="UniProtKB-KW"/>
</dbReference>
<comment type="subcellular location">
    <subcellularLocation>
        <location evidence="19 20">Cytoplasm</location>
    </subcellularLocation>
</comment>
<comment type="similarity">
    <text evidence="19 20">In the 3rd section; belongs to the shikimate kinase family.</text>
</comment>
<dbReference type="PANTHER" id="PTHR21090:SF5">
    <property type="entry name" value="PENTAFUNCTIONAL AROM POLYPEPTIDE"/>
    <property type="match status" value="1"/>
</dbReference>
<dbReference type="Pfam" id="PF01202">
    <property type="entry name" value="SKI"/>
    <property type="match status" value="1"/>
</dbReference>
<comment type="similarity">
    <text evidence="19 20">In the 2nd section; belongs to the EPSP synthase family.</text>
</comment>
<dbReference type="InterPro" id="IPR056179">
    <property type="entry name" value="DHQS_C"/>
</dbReference>
<keyword evidence="10 19" id="KW-0862">Zinc</keyword>
<feature type="binding site" evidence="19">
    <location>
        <begin position="157"/>
        <end position="158"/>
    </location>
    <ligand>
        <name>NAD(+)</name>
        <dbReference type="ChEBI" id="CHEBI:57540"/>
    </ligand>
</feature>
<keyword evidence="7 19" id="KW-0479">Metal-binding</keyword>
<comment type="pathway">
    <text evidence="19 20">Metabolic intermediate biosynthesis; chorismate biosynthesis; chorismate from D-erythrose 4-phosphate and phosphoenolpyruvate: step 4/7.</text>
</comment>
<dbReference type="CDD" id="cd01065">
    <property type="entry name" value="NAD_bind_Shikimate_DH"/>
    <property type="match status" value="1"/>
</dbReference>
<dbReference type="CDD" id="cd00502">
    <property type="entry name" value="DHQase_I"/>
    <property type="match status" value="1"/>
</dbReference>
<comment type="pathway">
    <text evidence="19 20">Metabolic intermediate biosynthesis; chorismate biosynthesis; chorismate from D-erythrose 4-phosphate and phosphoenolpyruvate: step 3/7.</text>
</comment>
<dbReference type="InterPro" id="IPR030960">
    <property type="entry name" value="DHQS/DOIS_N"/>
</dbReference>
<dbReference type="InterPro" id="IPR001986">
    <property type="entry name" value="Enolpyruvate_Tfrase_dom"/>
</dbReference>
<dbReference type="Pfam" id="PF08501">
    <property type="entry name" value="Shikimate_dh_N"/>
    <property type="match status" value="1"/>
</dbReference>
<feature type="binding site" evidence="19">
    <location>
        <position position="387"/>
    </location>
    <ligand>
        <name>7-phospho-2-dehydro-3-deoxy-D-arabino-heptonate</name>
        <dbReference type="ChEBI" id="CHEBI:58394"/>
    </ligand>
</feature>
<dbReference type="NCBIfam" id="TIGR01809">
    <property type="entry name" value="Shik-DH-AROM"/>
    <property type="match status" value="1"/>
</dbReference>
<comment type="pathway">
    <text evidence="1 19 20">Metabolic intermediate biosynthesis; chorismate biosynthesis; chorismate from D-erythrose 4-phosphate and phosphoenolpyruvate: step 6/7.</text>
</comment>
<comment type="catalytic activity">
    <reaction evidence="19 20">
        <text>shikimate + NADP(+) = 3-dehydroshikimate + NADPH + H(+)</text>
        <dbReference type="Rhea" id="RHEA:17737"/>
        <dbReference type="ChEBI" id="CHEBI:15378"/>
        <dbReference type="ChEBI" id="CHEBI:16630"/>
        <dbReference type="ChEBI" id="CHEBI:36208"/>
        <dbReference type="ChEBI" id="CHEBI:57783"/>
        <dbReference type="ChEBI" id="CHEBI:58349"/>
        <dbReference type="EC" id="1.1.1.25"/>
    </reaction>
</comment>
<feature type="binding site" evidence="19">
    <location>
        <position position="137"/>
    </location>
    <ligand>
        <name>NAD(+)</name>
        <dbReference type="ChEBI" id="CHEBI:57540"/>
    </ligand>
</feature>
<evidence type="ECO:0000256" key="18">
    <source>
        <dbReference type="ARBA" id="ARBA00048567"/>
    </source>
</evidence>
<dbReference type="GO" id="GO:0004765">
    <property type="term" value="F:shikimate kinase activity"/>
    <property type="evidence" value="ECO:0007669"/>
    <property type="project" value="UniProtKB-UniRule"/>
</dbReference>
<feature type="domain" description="Shikimate dehydrogenase substrate binding N-terminal" evidence="23">
    <location>
        <begin position="1378"/>
        <end position="1459"/>
    </location>
</feature>
<feature type="binding site" evidence="19">
    <location>
        <position position="148"/>
    </location>
    <ligand>
        <name>7-phospho-2-dehydro-3-deoxy-D-arabino-heptonate</name>
        <dbReference type="ChEBI" id="CHEBI:58394"/>
    </ligand>
</feature>
<feature type="domain" description="Enolpyruvate transferase" evidence="21">
    <location>
        <begin position="446"/>
        <end position="881"/>
    </location>
</feature>
<keyword evidence="4 19" id="KW-0963">Cytoplasm</keyword>
<dbReference type="InterPro" id="IPR000623">
    <property type="entry name" value="Shikimate_kinase/TSH1"/>
</dbReference>
<keyword evidence="15 19" id="KW-0456">Lyase</keyword>
<dbReference type="SUPFAM" id="SSF56796">
    <property type="entry name" value="Dehydroquinate synthase-like"/>
    <property type="match status" value="1"/>
</dbReference>
<organism evidence="26 27">
    <name type="scientific">Tieghemiomyces parasiticus</name>
    <dbReference type="NCBI Taxonomy" id="78921"/>
    <lineage>
        <taxon>Eukaryota</taxon>
        <taxon>Fungi</taxon>
        <taxon>Fungi incertae sedis</taxon>
        <taxon>Zoopagomycota</taxon>
        <taxon>Kickxellomycotina</taxon>
        <taxon>Dimargaritomycetes</taxon>
        <taxon>Dimargaritales</taxon>
        <taxon>Dimargaritaceae</taxon>
        <taxon>Tieghemiomyces</taxon>
    </lineage>
</organism>
<dbReference type="EC" id="2.7.1.71" evidence="19"/>
<evidence type="ECO:0000256" key="10">
    <source>
        <dbReference type="ARBA" id="ARBA00022833"/>
    </source>
</evidence>
<feature type="active site" description="Proton acceptor; for 3-dehydroquinate dehydratase activity" evidence="19">
    <location>
        <position position="1265"/>
    </location>
</feature>
<dbReference type="OrthoDB" id="197068at2759"/>
<dbReference type="Pfam" id="PF01761">
    <property type="entry name" value="DHQ_synthase"/>
    <property type="match status" value="1"/>
</dbReference>
<feature type="binding site" evidence="19">
    <location>
        <position position="164"/>
    </location>
    <ligand>
        <name>7-phospho-2-dehydro-3-deoxy-D-arabino-heptonate</name>
        <dbReference type="ChEBI" id="CHEBI:58394"/>
    </ligand>
</feature>
<dbReference type="InterPro" id="IPR023193">
    <property type="entry name" value="EPSP_synthase_CS"/>
</dbReference>
<dbReference type="GO" id="GO:0009073">
    <property type="term" value="P:aromatic amino acid family biosynthetic process"/>
    <property type="evidence" value="ECO:0007669"/>
    <property type="project" value="UniProtKB-UniRule"/>
</dbReference>
<dbReference type="Gene3D" id="3.20.20.70">
    <property type="entry name" value="Aldolase class I"/>
    <property type="match status" value="1"/>
</dbReference>
<evidence type="ECO:0000256" key="14">
    <source>
        <dbReference type="ARBA" id="ARBA00023141"/>
    </source>
</evidence>
<comment type="caution">
    <text evidence="19">Lacks conserved residue(s) required for the propagation of feature annotation.</text>
</comment>
<evidence type="ECO:0000256" key="4">
    <source>
        <dbReference type="ARBA" id="ARBA00022490"/>
    </source>
</evidence>
<evidence type="ECO:0000256" key="8">
    <source>
        <dbReference type="ARBA" id="ARBA00022741"/>
    </source>
</evidence>
<comment type="catalytic activity">
    <reaction evidence="19 20">
        <text>3-dehydroquinate = 3-dehydroshikimate + H2O</text>
        <dbReference type="Rhea" id="RHEA:21096"/>
        <dbReference type="ChEBI" id="CHEBI:15377"/>
        <dbReference type="ChEBI" id="CHEBI:16630"/>
        <dbReference type="ChEBI" id="CHEBI:32364"/>
        <dbReference type="EC" id="4.2.1.10"/>
    </reaction>
</comment>
<dbReference type="PANTHER" id="PTHR21090">
    <property type="entry name" value="AROM/DEHYDROQUINATE SYNTHASE"/>
    <property type="match status" value="1"/>
</dbReference>
<evidence type="ECO:0000256" key="13">
    <source>
        <dbReference type="ARBA" id="ARBA00023002"/>
    </source>
</evidence>
<feature type="binding site" evidence="19">
    <location>
        <position position="208"/>
    </location>
    <ligand>
        <name>NAD(+)</name>
        <dbReference type="ChEBI" id="CHEBI:57540"/>
    </ligand>
</feature>
<dbReference type="InterPro" id="IPR001381">
    <property type="entry name" value="DHquinase_I"/>
</dbReference>
<dbReference type="PIRSF" id="PIRSF000514">
    <property type="entry name" value="Pentafunct_AroM"/>
    <property type="match status" value="1"/>
</dbReference>
<comment type="catalytic activity">
    <reaction evidence="17">
        <text>3-phosphoshikimate + phosphoenolpyruvate = 5-O-(1-carboxyvinyl)-3-phosphoshikimate + phosphate</text>
        <dbReference type="Rhea" id="RHEA:21256"/>
        <dbReference type="ChEBI" id="CHEBI:43474"/>
        <dbReference type="ChEBI" id="CHEBI:57701"/>
        <dbReference type="ChEBI" id="CHEBI:58702"/>
        <dbReference type="ChEBI" id="CHEBI:145989"/>
        <dbReference type="EC" id="2.5.1.19"/>
    </reaction>
    <physiologicalReaction direction="left-to-right" evidence="17">
        <dbReference type="Rhea" id="RHEA:21257"/>
    </physiologicalReaction>
</comment>
<dbReference type="FunFam" id="3.20.20.70:FF:000135">
    <property type="entry name" value="Pentafunctional AROM polypeptide"/>
    <property type="match status" value="1"/>
</dbReference>
<feature type="active site" description="Proton acceptor; for 3-dehydroquinate synthase activity" evidence="19">
    <location>
        <position position="306"/>
    </location>
</feature>
<evidence type="ECO:0000256" key="11">
    <source>
        <dbReference type="ARBA" id="ARBA00022840"/>
    </source>
</evidence>
<feature type="binding site" evidence="19">
    <location>
        <position position="302"/>
    </location>
    <ligand>
        <name>7-phospho-2-dehydro-3-deoxy-D-arabino-heptonate</name>
        <dbReference type="ChEBI" id="CHEBI:58394"/>
    </ligand>
</feature>
<feature type="binding site" evidence="19">
    <location>
        <begin position="918"/>
        <end position="925"/>
    </location>
    <ligand>
        <name>ATP</name>
        <dbReference type="ChEBI" id="CHEBI:30616"/>
    </ligand>
</feature>
<dbReference type="SUPFAM" id="SSF55205">
    <property type="entry name" value="EPT/RTPC-like"/>
    <property type="match status" value="1"/>
</dbReference>
<feature type="binding site" evidence="19">
    <location>
        <begin position="212"/>
        <end position="215"/>
    </location>
    <ligand>
        <name>7-phospho-2-dehydro-3-deoxy-D-arabino-heptonate</name>
        <dbReference type="ChEBI" id="CHEBI:58394"/>
    </ligand>
</feature>
<evidence type="ECO:0000259" key="25">
    <source>
        <dbReference type="Pfam" id="PF24621"/>
    </source>
</evidence>
<feature type="active site" description="Proton acceptor; for 3-dehydroquinate synthase activity" evidence="19">
    <location>
        <position position="291"/>
    </location>
</feature>
<dbReference type="GO" id="GO:0003856">
    <property type="term" value="F:3-dehydroquinate synthase activity"/>
    <property type="evidence" value="ECO:0007669"/>
    <property type="project" value="UniProtKB-UniRule"/>
</dbReference>
<accession>A0A9W8DWA1</accession>
<feature type="binding site" evidence="19">
    <location>
        <position position="302"/>
    </location>
    <ligand>
        <name>Zn(2+)</name>
        <dbReference type="ChEBI" id="CHEBI:29105"/>
        <note>catalytic</note>
    </ligand>
</feature>
<dbReference type="InterPro" id="IPR016037">
    <property type="entry name" value="DHQ_synth_AroB"/>
</dbReference>
<evidence type="ECO:0000256" key="17">
    <source>
        <dbReference type="ARBA" id="ARBA00044633"/>
    </source>
</evidence>
<dbReference type="Gene3D" id="3.65.10.10">
    <property type="entry name" value="Enolpyruvate transferase domain"/>
    <property type="match status" value="2"/>
</dbReference>
<dbReference type="Gene3D" id="3.40.50.300">
    <property type="entry name" value="P-loop containing nucleotide triphosphate hydrolases"/>
    <property type="match status" value="1"/>
</dbReference>
<keyword evidence="16 19" id="KW-0511">Multifunctional enzyme</keyword>
<dbReference type="InterPro" id="IPR008289">
    <property type="entry name" value="Pentafunct_AroM"/>
</dbReference>
<keyword evidence="5 19" id="KW-0028">Amino-acid biosynthesis</keyword>
<evidence type="ECO:0000256" key="3">
    <source>
        <dbReference type="ARBA" id="ARBA00009948"/>
    </source>
</evidence>
<dbReference type="Proteomes" id="UP001150569">
    <property type="component" value="Unassembled WGS sequence"/>
</dbReference>
<dbReference type="GO" id="GO:0005524">
    <property type="term" value="F:ATP binding"/>
    <property type="evidence" value="ECO:0007669"/>
    <property type="project" value="UniProtKB-UniRule"/>
</dbReference>
<feature type="domain" description="SDH C-terminal" evidence="24">
    <location>
        <begin position="1655"/>
        <end position="1685"/>
    </location>
</feature>
<dbReference type="Gene3D" id="3.40.50.720">
    <property type="entry name" value="NAD(P)-binding Rossmann-like Domain"/>
    <property type="match status" value="1"/>
</dbReference>
<dbReference type="CDD" id="cd01556">
    <property type="entry name" value="EPSP_synthase"/>
    <property type="match status" value="1"/>
</dbReference>
<evidence type="ECO:0000256" key="20">
    <source>
        <dbReference type="PIRNR" id="PIRNR000514"/>
    </source>
</evidence>
<dbReference type="HAMAP" id="MF_00109">
    <property type="entry name" value="Shikimate_kinase"/>
    <property type="match status" value="1"/>
</dbReference>
<keyword evidence="11 19" id="KW-0067">ATP-binding</keyword>
<dbReference type="PROSITE" id="PS01128">
    <property type="entry name" value="SHIKIMATE_KINASE"/>
    <property type="match status" value="1"/>
</dbReference>
<keyword evidence="13 19" id="KW-0560">Oxidoreductase</keyword>
<dbReference type="InterPro" id="IPR027417">
    <property type="entry name" value="P-loop_NTPase"/>
</dbReference>
<evidence type="ECO:0000256" key="19">
    <source>
        <dbReference type="HAMAP-Rule" id="MF_03143"/>
    </source>
</evidence>
<dbReference type="InterPro" id="IPR046346">
    <property type="entry name" value="Aminoacid_DH-like_N_sf"/>
</dbReference>
<evidence type="ECO:0000256" key="16">
    <source>
        <dbReference type="ARBA" id="ARBA00023268"/>
    </source>
</evidence>
<sequence length="1690" mass="181669">MAAPTTPAYPPAPERDVIRIPILGRDAIVVGFHLTEYLLREVLTTVRASTFVLVTDKNLEPLYLDRFRRAFATLVAAAETSATSNGAKPPRLLTFVLPPGEQTKDRLSKAHIEDFMLAEACTRDTCLLALGGGVIGDLAGYVAATFMRGIPLVQIPTSLLAMVDSSIGGKTAIDTPHGKNLIGAFWQPHRVFIDLAFLATLPEREFYNGMAEVIKTATIRSESDFDVLETHPEAIRAAVLEAGQADETDDVSQGPRGARTAHRTPAQELLLRVVMGSARVKAEVVSADERESGLRGLLNFGHTVGHAIEALAAPHLLHGECVALGMVLESEIARNLGHFDQVGLSRLVRCLKAYSLPVALDDARVLKLTCGVRPRVADMMRVMRVDKKTVGTTKRLALPCRIGATVQDYPIPVADNVIETVISSGVQVQPVAGTPAAPLHSGQEIVVDVPGSKSLSNRALVLAALGTGTCRLRNLLHSDDTQVMLNALEKLGGCSYTWEDAGRTLVVTGGAGLFHVPDVDLYLGNAGTAARFLTTLVTLVPPSPNNPAATTVLTGNARMKQRPIGPLVTALRANGTKVAYEESDGCLPLRVTPQVGGLAGGRIQLAASISSQYVSSILLCAPYAATEVILELTGGKVISQPYIDMTVAMMRSFGVDVERVAENVYRIPCGGYQNPPTYMVESDASSATYPLAVAAMTGSRVTIANIGHASLQGDARFAVDVLRPMGCEVTQSATSTTVQGPPAGTLRPLPHVDMEPMTDAFLTASVLAAVAAPAGDNPKADANVTRITGIANQRVKECNRIAVMVEELGRFGVQASELPDGIQIHGRPFAQLRGPATGVHCHDDHRVAMSFSVLGCAVPGATNIQERKCVEKTWPNWWDALEHQLGVQLHGFDTHAAVAHDTTARLSPPGEATLVLIGMRGSGKTTLGRAAARALGRHFIDMDVHMEVTLGRPVADVVSQEGWDAFRAHETRLLTEVLRAHPEGAVVACGGGIVETPEGRAVLEDYTATCRAIGRLAPVVHIATPHEHVEAYLARDTHRPAYGADLHTVWERRRPHYERLAAFQFPVYVPTNVTPGEHDARRWARVEHAFLRYLRFVTGRQAAQPAASAALTDAAARLPRFFVSLTLPDLTATQDQLARIMEGAGAVELRVDLLHDGSQASPANGTDVVKDLDHDFVRRQLALLRHHMPEPLPVIFTVRTRSQGGRFADDQPTALRALYARALAWGVEYLDVELGSAPTDLHPSVPDLAALLAARGATRVIASWHDPQAAVAWDSPALRAKYDSAANLGDIVKLVSVARTMDDNLALYRFKQSVQDQRPLVALNMGPAGQWSRVVCPYLTPVTHTALPTKAAPGQLTVAEIHRARHLLGDLPRREYFLFGSPIAHSPSPLLYNTGFAALGLPHHYGLAENESSATLAEIQQTNPHFGGGSVTIPLKEALFDLLDELSPEVKTIGAVNTIHAVKETDCMLAKTPGQHHRFTGDNTDWLGIVAAVQRAQTGQADNDDPRVPSLMTTSGLTQGTGSPSALIIGAGGTARAALYAVHRMGFQHVYLYNRTQSRAEALVTALNLPIQIEVVASLDAQSITRPLTFILSAIPATQWSLDLPETLFRGPAMVNNGDRTRQEGGVVALDMAYKPRRTPLLAAAAKHGWQTVEGVEVLIEQGLHQFRIYTGLPPPQEAMREAVLQAYDQ</sequence>
<comment type="cofactor">
    <cofactor evidence="19 20">
        <name>Zn(2+)</name>
        <dbReference type="ChEBI" id="CHEBI:29105"/>
    </cofactor>
    <text evidence="19 20">Binds 2 Zn(2+) ions per subunit.</text>
</comment>
<keyword evidence="12 19" id="KW-0521">NADP</keyword>
<evidence type="ECO:0000256" key="6">
    <source>
        <dbReference type="ARBA" id="ARBA00022679"/>
    </source>
</evidence>
<dbReference type="EC" id="1.1.1.25" evidence="19"/>
<evidence type="ECO:0000256" key="5">
    <source>
        <dbReference type="ARBA" id="ARBA00022605"/>
    </source>
</evidence>
<comment type="similarity">
    <text evidence="20">In the N-terminal section; belongs to the dehydroquinate synthase family.</text>
</comment>
<dbReference type="SUPFAM" id="SSF51735">
    <property type="entry name" value="NAD(P)-binding Rossmann-fold domains"/>
    <property type="match status" value="1"/>
</dbReference>
<dbReference type="FunFam" id="3.65.10.10:FF:000007">
    <property type="entry name" value="Pentafunctional AROM polypeptide"/>
    <property type="match status" value="1"/>
</dbReference>
<feature type="domain" description="3-dehydroquinate synthase C-terminal" evidence="25">
    <location>
        <begin position="209"/>
        <end position="388"/>
    </location>
</feature>
<dbReference type="SUPFAM" id="SSF51569">
    <property type="entry name" value="Aldolase"/>
    <property type="match status" value="1"/>
</dbReference>
<dbReference type="NCBIfam" id="TIGR01356">
    <property type="entry name" value="aroA"/>
    <property type="match status" value="1"/>
</dbReference>
<evidence type="ECO:0000256" key="7">
    <source>
        <dbReference type="ARBA" id="ARBA00022723"/>
    </source>
</evidence>
<feature type="region of interest" description="3-dehydroquinate synthase" evidence="19">
    <location>
        <begin position="1"/>
        <end position="415"/>
    </location>
</feature>
<comment type="pathway">
    <text evidence="2 19 20">Metabolic intermediate biosynthesis; chorismate biosynthesis; chorismate from D-erythrose 4-phosphate and phosphoenolpyruvate: step 5/7.</text>
</comment>
<feature type="domain" description="3-dehydroquinate synthase N-terminal" evidence="22">
    <location>
        <begin position="95"/>
        <end position="207"/>
    </location>
</feature>
<evidence type="ECO:0000313" key="27">
    <source>
        <dbReference type="Proteomes" id="UP001150569"/>
    </source>
</evidence>
<feature type="binding site" evidence="19">
    <location>
        <position position="212"/>
    </location>
    <ligand>
        <name>Zn(2+)</name>
        <dbReference type="ChEBI" id="CHEBI:29105"/>
        <note>catalytic</note>
    </ligand>
</feature>
<feature type="binding site" evidence="19">
    <location>
        <position position="170"/>
    </location>
    <ligand>
        <name>7-phospho-2-dehydro-3-deoxy-D-arabino-heptonate</name>
        <dbReference type="ChEBI" id="CHEBI:58394"/>
    </ligand>
</feature>
<dbReference type="Gene3D" id="1.20.1090.10">
    <property type="entry name" value="Dehydroquinate synthase-like - alpha domain"/>
    <property type="match status" value="1"/>
</dbReference>
<keyword evidence="6 19" id="KW-0808">Transferase</keyword>
<dbReference type="EC" id="4.2.3.4" evidence="19"/>
<feature type="region of interest" description="Shikimate dehydrogenase" evidence="19">
    <location>
        <begin position="1373"/>
        <end position="1690"/>
    </location>
</feature>
<evidence type="ECO:0000256" key="12">
    <source>
        <dbReference type="ARBA" id="ARBA00022857"/>
    </source>
</evidence>
<comment type="catalytic activity">
    <reaction evidence="19 20">
        <text>7-phospho-2-dehydro-3-deoxy-D-arabino-heptonate = 3-dehydroquinate + phosphate</text>
        <dbReference type="Rhea" id="RHEA:21968"/>
        <dbReference type="ChEBI" id="CHEBI:32364"/>
        <dbReference type="ChEBI" id="CHEBI:43474"/>
        <dbReference type="ChEBI" id="CHEBI:58394"/>
        <dbReference type="EC" id="4.2.3.4"/>
    </reaction>
</comment>
<dbReference type="GO" id="GO:0005737">
    <property type="term" value="C:cytoplasm"/>
    <property type="evidence" value="ECO:0007669"/>
    <property type="project" value="UniProtKB-SubCell"/>
</dbReference>
<evidence type="ECO:0000259" key="23">
    <source>
        <dbReference type="Pfam" id="PF08501"/>
    </source>
</evidence>
<dbReference type="InterPro" id="IPR041121">
    <property type="entry name" value="SDH_C"/>
</dbReference>
<dbReference type="HAMAP" id="MF_00210">
    <property type="entry name" value="EPSP_synth"/>
    <property type="match status" value="1"/>
</dbReference>
<comment type="similarity">
    <text evidence="19 20">In the C-terminal section; belongs to the shikimate dehydrogenase family.</text>
</comment>
<dbReference type="NCBIfam" id="TIGR01093">
    <property type="entry name" value="aroD"/>
    <property type="match status" value="1"/>
</dbReference>
<dbReference type="CDD" id="cd08195">
    <property type="entry name" value="DHQS"/>
    <property type="match status" value="1"/>
</dbReference>
<feature type="binding site" evidence="19">
    <location>
        <position position="281"/>
    </location>
    <ligand>
        <name>7-phospho-2-dehydro-3-deoxy-D-arabino-heptonate</name>
        <dbReference type="ChEBI" id="CHEBI:58394"/>
    </ligand>
</feature>
<protein>
    <recommendedName>
        <fullName evidence="19">Pentafunctional AROM polypeptide</fullName>
    </recommendedName>
    <domain>
        <recommendedName>
            <fullName evidence="19">3-dehydroquinate synthase</fullName>
            <shortName evidence="19">DHQS</shortName>
            <ecNumber evidence="19">4.2.3.4</ecNumber>
        </recommendedName>
    </domain>
    <domain>
        <recommendedName>
            <fullName evidence="19">3-phosphoshikimate 1-carboxyvinyltransferase</fullName>
            <ecNumber evidence="19">2.5.1.19</ecNumber>
        </recommendedName>
        <alternativeName>
            <fullName evidence="19">5-enolpyruvylshikimate-3-phosphate synthase</fullName>
            <shortName evidence="19">EPSP synthase</shortName>
            <shortName evidence="19">EPSPS</shortName>
        </alternativeName>
    </domain>
    <domain>
        <recommendedName>
            <fullName evidence="19">Shikimate kinase</fullName>
            <shortName evidence="19">SK</shortName>
            <ecNumber evidence="19">2.7.1.71</ecNumber>
        </recommendedName>
    </domain>
    <domain>
        <recommendedName>
            <fullName evidence="19">3-dehydroquinate dehydratase</fullName>
            <shortName evidence="19">3-dehydroquinase</shortName>
            <ecNumber evidence="19">4.2.1.10</ecNumber>
        </recommendedName>
    </domain>
    <domain>
        <recommendedName>
            <fullName evidence="19">Shikimate dehydrogenase</fullName>
            <ecNumber evidence="19">1.1.1.25</ecNumber>
        </recommendedName>
    </domain>
</protein>
<dbReference type="CDD" id="cd00464">
    <property type="entry name" value="SK"/>
    <property type="match status" value="1"/>
</dbReference>
<dbReference type="SUPFAM" id="SSF52540">
    <property type="entry name" value="P-loop containing nucleoside triphosphate hydrolases"/>
    <property type="match status" value="1"/>
</dbReference>
<comment type="similarity">
    <text evidence="19 20">In the 4th section; belongs to the type-I 3-dehydroquinase family.</text>
</comment>
<dbReference type="GO" id="GO:0003866">
    <property type="term" value="F:3-phosphoshikimate 1-carboxyvinyltransferase activity"/>
    <property type="evidence" value="ECO:0007669"/>
    <property type="project" value="UniProtKB-UniRule"/>
</dbReference>
<feature type="binding site" evidence="19">
    <location>
        <begin position="132"/>
        <end position="134"/>
    </location>
    <ligand>
        <name>NAD(+)</name>
        <dbReference type="ChEBI" id="CHEBI:57540"/>
    </ligand>
</feature>
<dbReference type="InterPro" id="IPR013708">
    <property type="entry name" value="Shikimate_DH-bd_N"/>
</dbReference>
<dbReference type="Pfam" id="PF18317">
    <property type="entry name" value="SDH_C"/>
    <property type="match status" value="1"/>
</dbReference>
<dbReference type="FunFam" id="3.40.50.1970:FF:000007">
    <property type="entry name" value="Pentafunctional AROM polypeptide"/>
    <property type="match status" value="1"/>
</dbReference>
<dbReference type="SUPFAM" id="SSF53223">
    <property type="entry name" value="Aminoacid dehydrogenase-like, N-terminal domain"/>
    <property type="match status" value="1"/>
</dbReference>
<dbReference type="GO" id="GO:0046872">
    <property type="term" value="F:metal ion binding"/>
    <property type="evidence" value="ECO:0007669"/>
    <property type="project" value="UniProtKB-UniRule"/>
</dbReference>